<proteinExistence type="predicted"/>
<gene>
    <name evidence="2" type="ORF">CC84DRAFT_1162581</name>
</gene>
<protein>
    <submittedName>
        <fullName evidence="2">DUF1294-domain-containing protein</fullName>
    </submittedName>
</protein>
<evidence type="ECO:0000313" key="2">
    <source>
        <dbReference type="EMBL" id="OAG08701.1"/>
    </source>
</evidence>
<dbReference type="OrthoDB" id="10259680at2759"/>
<organism evidence="2 3">
    <name type="scientific">Paraphaeosphaeria sporulosa</name>
    <dbReference type="NCBI Taxonomy" id="1460663"/>
    <lineage>
        <taxon>Eukaryota</taxon>
        <taxon>Fungi</taxon>
        <taxon>Dikarya</taxon>
        <taxon>Ascomycota</taxon>
        <taxon>Pezizomycotina</taxon>
        <taxon>Dothideomycetes</taxon>
        <taxon>Pleosporomycetidae</taxon>
        <taxon>Pleosporales</taxon>
        <taxon>Massarineae</taxon>
        <taxon>Didymosphaeriaceae</taxon>
        <taxon>Paraphaeosphaeria</taxon>
    </lineage>
</organism>
<keyword evidence="1" id="KW-0812">Transmembrane</keyword>
<keyword evidence="1" id="KW-0472">Membrane</keyword>
<feature type="transmembrane region" description="Helical" evidence="1">
    <location>
        <begin position="41"/>
        <end position="61"/>
    </location>
</feature>
<accession>A0A177CNC0</accession>
<dbReference type="InterPro" id="IPR010718">
    <property type="entry name" value="DUF1294"/>
</dbReference>
<dbReference type="GeneID" id="28761513"/>
<reference evidence="2 3" key="1">
    <citation type="submission" date="2016-05" db="EMBL/GenBank/DDBJ databases">
        <title>Comparative analysis of secretome profiles of manganese(II)-oxidizing ascomycete fungi.</title>
        <authorList>
            <consortium name="DOE Joint Genome Institute"/>
            <person name="Zeiner C.A."/>
            <person name="Purvine S.O."/>
            <person name="Zink E.M."/>
            <person name="Wu S."/>
            <person name="Pasa-Tolic L."/>
            <person name="Chaput D.L."/>
            <person name="Haridas S."/>
            <person name="Grigoriev I.V."/>
            <person name="Santelli C.M."/>
            <person name="Hansel C.M."/>
        </authorList>
    </citation>
    <scope>NUCLEOTIDE SEQUENCE [LARGE SCALE GENOMIC DNA]</scope>
    <source>
        <strain evidence="2 3">AP3s5-JAC2a</strain>
    </source>
</reference>
<feature type="transmembrane region" description="Helical" evidence="1">
    <location>
        <begin position="104"/>
        <end position="124"/>
    </location>
</feature>
<keyword evidence="3" id="KW-1185">Reference proteome</keyword>
<dbReference type="EMBL" id="KV441550">
    <property type="protein sequence ID" value="OAG08701.1"/>
    <property type="molecule type" value="Genomic_DNA"/>
</dbReference>
<evidence type="ECO:0000256" key="1">
    <source>
        <dbReference type="SAM" id="Phobius"/>
    </source>
</evidence>
<dbReference type="AlphaFoldDB" id="A0A177CNC0"/>
<sequence>MPPRTRSHHRHRPITPLTFLAASSLILPILSLTRLYLRAHAILLTIFTVVLSLVTFLLYGYDKMQARNLNWRVKESTLHLCAVLGGWPGALAGMHYFQHKTRKVRFLIVFWGIVACWEGVWLGIWRADYGDWV</sequence>
<name>A0A177CNC0_9PLEO</name>
<dbReference type="RefSeq" id="XP_018039066.1">
    <property type="nucleotide sequence ID" value="XM_018178027.1"/>
</dbReference>
<evidence type="ECO:0000313" key="3">
    <source>
        <dbReference type="Proteomes" id="UP000077069"/>
    </source>
</evidence>
<keyword evidence="1" id="KW-1133">Transmembrane helix</keyword>
<dbReference type="Pfam" id="PF06961">
    <property type="entry name" value="DUF1294"/>
    <property type="match status" value="1"/>
</dbReference>
<dbReference type="InParanoid" id="A0A177CNC0"/>
<dbReference type="Proteomes" id="UP000077069">
    <property type="component" value="Unassembled WGS sequence"/>
</dbReference>